<sequence length="322" mass="35331">MVQSPVAYITPVKTQLFTKPAPFMASFSSKGPNTVTPEILKVYLAIQTFSFSVFFFSFYTIYSFIILYVQPDITAPGVNVIAAYTEAESPTNQAFDKRRIPFNSISGTSMSCPHVSGIVGLLKTLHPNWSPSAIRSAIMTTARTRDNNMEPMLNSSFVKATPFSYGAGHVRPNRAMDPGLVYDLTTNDYLNFLCTLGYNQTQISLFSDGSYTCPKKNISLIDFNYPSITVPKLSGSATVTRTIKNVGSPGTYIAHVLAPAGIFVTVEPPSLKFEKMGEEKTFKLSFKTNLVGAAAREYLFGQLTWSDGEHNVRSPIVVKVAS</sequence>
<dbReference type="Proteomes" id="UP000655225">
    <property type="component" value="Unassembled WGS sequence"/>
</dbReference>
<keyword evidence="7" id="KW-0472">Membrane</keyword>
<keyword evidence="5" id="KW-0720">Serine protease</keyword>
<keyword evidence="2" id="KW-0645">Protease</keyword>
<comment type="caution">
    <text evidence="10">The sequence shown here is derived from an EMBL/GenBank/DDBJ whole genome shotgun (WGS) entry which is preliminary data.</text>
</comment>
<dbReference type="PROSITE" id="PS51892">
    <property type="entry name" value="SUBTILASE"/>
    <property type="match status" value="1"/>
</dbReference>
<keyword evidence="3" id="KW-0732">Signal</keyword>
<protein>
    <submittedName>
        <fullName evidence="10">Uncharacterized protein</fullName>
    </submittedName>
</protein>
<dbReference type="SUPFAM" id="SSF52743">
    <property type="entry name" value="Subtilisin-like"/>
    <property type="match status" value="1"/>
</dbReference>
<dbReference type="GO" id="GO:0004252">
    <property type="term" value="F:serine-type endopeptidase activity"/>
    <property type="evidence" value="ECO:0007669"/>
    <property type="project" value="InterPro"/>
</dbReference>
<dbReference type="InterPro" id="IPR041469">
    <property type="entry name" value="Subtilisin-like_FN3"/>
</dbReference>
<evidence type="ECO:0000256" key="3">
    <source>
        <dbReference type="ARBA" id="ARBA00022729"/>
    </source>
</evidence>
<dbReference type="InterPro" id="IPR045051">
    <property type="entry name" value="SBT"/>
</dbReference>
<evidence type="ECO:0000256" key="1">
    <source>
        <dbReference type="ARBA" id="ARBA00011073"/>
    </source>
</evidence>
<evidence type="ECO:0000256" key="2">
    <source>
        <dbReference type="ARBA" id="ARBA00022670"/>
    </source>
</evidence>
<dbReference type="Gene3D" id="3.50.30.30">
    <property type="match status" value="1"/>
</dbReference>
<evidence type="ECO:0000313" key="11">
    <source>
        <dbReference type="Proteomes" id="UP000655225"/>
    </source>
</evidence>
<dbReference type="Pfam" id="PF00082">
    <property type="entry name" value="Peptidase_S8"/>
    <property type="match status" value="1"/>
</dbReference>
<evidence type="ECO:0000313" key="10">
    <source>
        <dbReference type="EMBL" id="KAF8414299.1"/>
    </source>
</evidence>
<dbReference type="OrthoDB" id="206201at2759"/>
<keyword evidence="7" id="KW-1133">Transmembrane helix</keyword>
<dbReference type="AlphaFoldDB" id="A0A834ZU90"/>
<comment type="similarity">
    <text evidence="1 6">Belongs to the peptidase S8 family.</text>
</comment>
<dbReference type="EMBL" id="JABCRI010000001">
    <property type="protein sequence ID" value="KAF8414299.1"/>
    <property type="molecule type" value="Genomic_DNA"/>
</dbReference>
<dbReference type="PROSITE" id="PS00138">
    <property type="entry name" value="SUBTILASE_SER"/>
    <property type="match status" value="1"/>
</dbReference>
<evidence type="ECO:0000256" key="5">
    <source>
        <dbReference type="ARBA" id="ARBA00022825"/>
    </source>
</evidence>
<dbReference type="GO" id="GO:0006508">
    <property type="term" value="P:proteolysis"/>
    <property type="evidence" value="ECO:0007669"/>
    <property type="project" value="UniProtKB-KW"/>
</dbReference>
<evidence type="ECO:0000259" key="8">
    <source>
        <dbReference type="Pfam" id="PF00082"/>
    </source>
</evidence>
<gene>
    <name evidence="10" type="ORF">HHK36_002301</name>
</gene>
<keyword evidence="7" id="KW-0812">Transmembrane</keyword>
<feature type="domain" description="Subtilisin-like protease fibronectin type-III" evidence="9">
    <location>
        <begin position="222"/>
        <end position="318"/>
    </location>
</feature>
<dbReference type="Gene3D" id="3.40.50.200">
    <property type="entry name" value="Peptidase S8/S53 domain"/>
    <property type="match status" value="1"/>
</dbReference>
<evidence type="ECO:0000256" key="7">
    <source>
        <dbReference type="SAM" id="Phobius"/>
    </source>
</evidence>
<reference evidence="10 11" key="1">
    <citation type="submission" date="2020-04" db="EMBL/GenBank/DDBJ databases">
        <title>Plant Genome Project.</title>
        <authorList>
            <person name="Zhang R.-G."/>
        </authorList>
    </citation>
    <scope>NUCLEOTIDE SEQUENCE [LARGE SCALE GENOMIC DNA]</scope>
    <source>
        <strain evidence="10">YNK0</strain>
        <tissue evidence="10">Leaf</tissue>
    </source>
</reference>
<evidence type="ECO:0000259" key="9">
    <source>
        <dbReference type="Pfam" id="PF17766"/>
    </source>
</evidence>
<evidence type="ECO:0000256" key="4">
    <source>
        <dbReference type="ARBA" id="ARBA00022801"/>
    </source>
</evidence>
<dbReference type="PANTHER" id="PTHR10795">
    <property type="entry name" value="PROPROTEIN CONVERTASE SUBTILISIN/KEXIN"/>
    <property type="match status" value="1"/>
</dbReference>
<dbReference type="Gene3D" id="2.60.40.2310">
    <property type="match status" value="1"/>
</dbReference>
<accession>A0A834ZU90</accession>
<feature type="domain" description="Peptidase S8/S53" evidence="8">
    <location>
        <begin position="69"/>
        <end position="166"/>
    </location>
</feature>
<name>A0A834ZU90_TETSI</name>
<feature type="transmembrane region" description="Helical" evidence="7">
    <location>
        <begin position="49"/>
        <end position="69"/>
    </location>
</feature>
<proteinExistence type="inferred from homology"/>
<keyword evidence="4" id="KW-0378">Hydrolase</keyword>
<dbReference type="InterPro" id="IPR023828">
    <property type="entry name" value="Peptidase_S8_Ser-AS"/>
</dbReference>
<comment type="caution">
    <text evidence="6">Lacks conserved residue(s) required for the propagation of feature annotation.</text>
</comment>
<keyword evidence="11" id="KW-1185">Reference proteome</keyword>
<dbReference type="Pfam" id="PF17766">
    <property type="entry name" value="fn3_6"/>
    <property type="match status" value="1"/>
</dbReference>
<dbReference type="OMA" id="ARGYNKF"/>
<dbReference type="FunFam" id="2.60.40.2310:FF:000002">
    <property type="entry name" value="p69E protein-like"/>
    <property type="match status" value="1"/>
</dbReference>
<dbReference type="InterPro" id="IPR036852">
    <property type="entry name" value="Peptidase_S8/S53_dom_sf"/>
</dbReference>
<dbReference type="InterPro" id="IPR000209">
    <property type="entry name" value="Peptidase_S8/S53_dom"/>
</dbReference>
<evidence type="ECO:0000256" key="6">
    <source>
        <dbReference type="PROSITE-ProRule" id="PRU01240"/>
    </source>
</evidence>
<organism evidence="10 11">
    <name type="scientific">Tetracentron sinense</name>
    <name type="common">Spur-leaf</name>
    <dbReference type="NCBI Taxonomy" id="13715"/>
    <lineage>
        <taxon>Eukaryota</taxon>
        <taxon>Viridiplantae</taxon>
        <taxon>Streptophyta</taxon>
        <taxon>Embryophyta</taxon>
        <taxon>Tracheophyta</taxon>
        <taxon>Spermatophyta</taxon>
        <taxon>Magnoliopsida</taxon>
        <taxon>Trochodendrales</taxon>
        <taxon>Trochodendraceae</taxon>
        <taxon>Tetracentron</taxon>
    </lineage>
</organism>